<dbReference type="AlphaFoldDB" id="A0A1I6RMI9"/>
<sequence>MFYEVDTQRINQQLDYLMRCTQVLQKTSASLREQNEVAFFAVSRALHIAIECVIDAGDALIDGFIMRDPGGYSDIIDILEDEKVIPKEGAIRLKRWIQIRDRLVRRYVEVSEEELDQELKEVAVFQECVTWIRSYLKQELGEAYTYGSIQEN</sequence>
<proteinExistence type="inferred from homology"/>
<dbReference type="OrthoDB" id="2375467at2"/>
<keyword evidence="2" id="KW-0540">Nuclease</keyword>
<dbReference type="GO" id="GO:0016787">
    <property type="term" value="F:hydrolase activity"/>
    <property type="evidence" value="ECO:0007669"/>
    <property type="project" value="UniProtKB-KW"/>
</dbReference>
<gene>
    <name evidence="5" type="ORF">SAMN05444972_105191</name>
</gene>
<accession>A0A1I6RMI9</accession>
<dbReference type="Gene3D" id="1.20.120.580">
    <property type="entry name" value="bsu32300-like"/>
    <property type="match status" value="1"/>
</dbReference>
<reference evidence="6" key="1">
    <citation type="submission" date="2016-10" db="EMBL/GenBank/DDBJ databases">
        <authorList>
            <person name="Varghese N."/>
            <person name="Submissions S."/>
        </authorList>
    </citation>
    <scope>NUCLEOTIDE SEQUENCE [LARGE SCALE GENOMIC DNA]</scope>
    <source>
        <strain evidence="6">DSM 45789</strain>
    </source>
</reference>
<organism evidence="5 6">
    <name type="scientific">Marininema halotolerans</name>
    <dbReference type="NCBI Taxonomy" id="1155944"/>
    <lineage>
        <taxon>Bacteria</taxon>
        <taxon>Bacillati</taxon>
        <taxon>Bacillota</taxon>
        <taxon>Bacilli</taxon>
        <taxon>Bacillales</taxon>
        <taxon>Thermoactinomycetaceae</taxon>
        <taxon>Marininema</taxon>
    </lineage>
</organism>
<evidence type="ECO:0000313" key="5">
    <source>
        <dbReference type="EMBL" id="SFS65668.1"/>
    </source>
</evidence>
<evidence type="ECO:0000256" key="4">
    <source>
        <dbReference type="ARBA" id="ARBA00024207"/>
    </source>
</evidence>
<dbReference type="InterPro" id="IPR008201">
    <property type="entry name" value="HepT-like"/>
</dbReference>
<evidence type="ECO:0000256" key="3">
    <source>
        <dbReference type="ARBA" id="ARBA00022801"/>
    </source>
</evidence>
<name>A0A1I6RMI9_9BACL</name>
<dbReference type="EMBL" id="FPAA01000005">
    <property type="protein sequence ID" value="SFS65668.1"/>
    <property type="molecule type" value="Genomic_DNA"/>
</dbReference>
<keyword evidence="1" id="KW-1277">Toxin-antitoxin system</keyword>
<comment type="similarity">
    <text evidence="4">Belongs to the HepT RNase toxin family.</text>
</comment>
<evidence type="ECO:0000313" key="6">
    <source>
        <dbReference type="Proteomes" id="UP000198660"/>
    </source>
</evidence>
<evidence type="ECO:0000256" key="2">
    <source>
        <dbReference type="ARBA" id="ARBA00022722"/>
    </source>
</evidence>
<keyword evidence="3" id="KW-0378">Hydrolase</keyword>
<dbReference type="GO" id="GO:0004540">
    <property type="term" value="F:RNA nuclease activity"/>
    <property type="evidence" value="ECO:0007669"/>
    <property type="project" value="InterPro"/>
</dbReference>
<dbReference type="RefSeq" id="WP_091836496.1">
    <property type="nucleotide sequence ID" value="NZ_FPAA01000005.1"/>
</dbReference>
<dbReference type="Proteomes" id="UP000198660">
    <property type="component" value="Unassembled WGS sequence"/>
</dbReference>
<dbReference type="GO" id="GO:0110001">
    <property type="term" value="C:toxin-antitoxin complex"/>
    <property type="evidence" value="ECO:0007669"/>
    <property type="project" value="InterPro"/>
</dbReference>
<keyword evidence="6" id="KW-1185">Reference proteome</keyword>
<dbReference type="InterPro" id="IPR052379">
    <property type="entry name" value="Type_VII_TA_RNase"/>
</dbReference>
<evidence type="ECO:0000256" key="1">
    <source>
        <dbReference type="ARBA" id="ARBA00022649"/>
    </source>
</evidence>
<dbReference type="PANTHER" id="PTHR33397:SF5">
    <property type="entry name" value="RNASE YUTE-RELATED"/>
    <property type="match status" value="1"/>
</dbReference>
<dbReference type="InterPro" id="IPR037038">
    <property type="entry name" value="HepT-like_sf"/>
</dbReference>
<dbReference type="PANTHER" id="PTHR33397">
    <property type="entry name" value="UPF0331 PROTEIN YUTE"/>
    <property type="match status" value="1"/>
</dbReference>
<protein>
    <submittedName>
        <fullName evidence="5">Uncharacterized conserved protein YutE, UPF0331/DUF86 family</fullName>
    </submittedName>
</protein>
<dbReference type="Pfam" id="PF01934">
    <property type="entry name" value="HepT-like"/>
    <property type="match status" value="1"/>
</dbReference>